<organism evidence="2 3">
    <name type="scientific">Micromonospora zhanjiangensis</name>
    <dbReference type="NCBI Taxonomy" id="1522057"/>
    <lineage>
        <taxon>Bacteria</taxon>
        <taxon>Bacillati</taxon>
        <taxon>Actinomycetota</taxon>
        <taxon>Actinomycetes</taxon>
        <taxon>Micromonosporales</taxon>
        <taxon>Micromonosporaceae</taxon>
        <taxon>Micromonospora</taxon>
    </lineage>
</organism>
<dbReference type="Gene3D" id="3.90.550.10">
    <property type="entry name" value="Spore Coat Polysaccharide Biosynthesis Protein SpsA, Chain A"/>
    <property type="match status" value="1"/>
</dbReference>
<reference evidence="3" key="1">
    <citation type="journal article" date="2019" name="Int. J. Syst. Evol. Microbiol.">
        <title>The Global Catalogue of Microorganisms (GCM) 10K type strain sequencing project: providing services to taxonomists for standard genome sequencing and annotation.</title>
        <authorList>
            <consortium name="The Broad Institute Genomics Platform"/>
            <consortium name="The Broad Institute Genome Sequencing Center for Infectious Disease"/>
            <person name="Wu L."/>
            <person name="Ma J."/>
        </authorList>
    </citation>
    <scope>NUCLEOTIDE SEQUENCE [LARGE SCALE GENOMIC DNA]</scope>
    <source>
        <strain evidence="3">2902at01</strain>
    </source>
</reference>
<dbReference type="Proteomes" id="UP001595868">
    <property type="component" value="Unassembled WGS sequence"/>
</dbReference>
<gene>
    <name evidence="2" type="ORF">ACFOX0_13890</name>
</gene>
<accession>A0ABV8KM62</accession>
<keyword evidence="2" id="KW-0808">Transferase</keyword>
<dbReference type="InterPro" id="IPR001173">
    <property type="entry name" value="Glyco_trans_2-like"/>
</dbReference>
<dbReference type="EMBL" id="JBHSBN010000008">
    <property type="protein sequence ID" value="MFC4107012.1"/>
    <property type="molecule type" value="Genomic_DNA"/>
</dbReference>
<evidence type="ECO:0000313" key="3">
    <source>
        <dbReference type="Proteomes" id="UP001595868"/>
    </source>
</evidence>
<dbReference type="PANTHER" id="PTHR43179">
    <property type="entry name" value="RHAMNOSYLTRANSFERASE WBBL"/>
    <property type="match status" value="1"/>
</dbReference>
<comment type="caution">
    <text evidence="2">The sequence shown here is derived from an EMBL/GenBank/DDBJ whole genome shotgun (WGS) entry which is preliminary data.</text>
</comment>
<dbReference type="GO" id="GO:0016757">
    <property type="term" value="F:glycosyltransferase activity"/>
    <property type="evidence" value="ECO:0007669"/>
    <property type="project" value="UniProtKB-KW"/>
</dbReference>
<keyword evidence="2" id="KW-0328">Glycosyltransferase</keyword>
<protein>
    <submittedName>
        <fullName evidence="2">Glycosyltransferase family 2 protein</fullName>
        <ecNumber evidence="2">2.4.-.-</ecNumber>
    </submittedName>
</protein>
<evidence type="ECO:0000259" key="1">
    <source>
        <dbReference type="Pfam" id="PF00535"/>
    </source>
</evidence>
<dbReference type="EC" id="2.4.-.-" evidence="2"/>
<feature type="domain" description="Glycosyltransferase 2-like" evidence="1">
    <location>
        <begin position="22"/>
        <end position="160"/>
    </location>
</feature>
<evidence type="ECO:0000313" key="2">
    <source>
        <dbReference type="EMBL" id="MFC4107012.1"/>
    </source>
</evidence>
<proteinExistence type="predicted"/>
<dbReference type="PANTHER" id="PTHR43179:SF7">
    <property type="entry name" value="RHAMNOSYLTRANSFERASE WBBL"/>
    <property type="match status" value="1"/>
</dbReference>
<dbReference type="Pfam" id="PF00535">
    <property type="entry name" value="Glycos_transf_2"/>
    <property type="match status" value="1"/>
</dbReference>
<sequence>MTAPDTSTHDTSTPNPSTLDASVVIVTYNTRDLVLGCLRALLAGRTPDVRFDVTVIDNASRDGSADAVAAAFPEVRLIRLADNVGWGRAVNRAAVATTGEHLLLLNPDTTPAGDLVSELVRFARRHPGHGIYTGRTLRSDGSDDSWSCWGLPSLWSCFGFATGLSTALRRYGWANPEGLPDYDRRSVRVVPAVSGCLMLIERDLFYRLEGFDPRLFLYSDDIDLCTRAARFGARPVLDPAATVVHVGGASSDPDGQRAKILRGKVTYLRRHWSPAKARLGVGLLVAGVGLRALGRLLLGRDRSRGIDWPAVWRARSVWAAGWPELVEPRPPRDPATVPNG</sequence>
<name>A0ABV8KM62_9ACTN</name>
<dbReference type="SUPFAM" id="SSF53448">
    <property type="entry name" value="Nucleotide-diphospho-sugar transferases"/>
    <property type="match status" value="1"/>
</dbReference>
<dbReference type="RefSeq" id="WP_377545504.1">
    <property type="nucleotide sequence ID" value="NZ_JBHSBN010000008.1"/>
</dbReference>
<dbReference type="CDD" id="cd04186">
    <property type="entry name" value="GT_2_like_c"/>
    <property type="match status" value="1"/>
</dbReference>
<keyword evidence="3" id="KW-1185">Reference proteome</keyword>
<dbReference type="InterPro" id="IPR029044">
    <property type="entry name" value="Nucleotide-diphossugar_trans"/>
</dbReference>